<keyword evidence="4" id="KW-0012">Acyltransferase</keyword>
<evidence type="ECO:0000256" key="1">
    <source>
        <dbReference type="ARBA" id="ARBA00007274"/>
    </source>
</evidence>
<dbReference type="InterPro" id="IPR001451">
    <property type="entry name" value="Hexapep"/>
</dbReference>
<dbReference type="InterPro" id="IPR050179">
    <property type="entry name" value="Trans_hexapeptide_repeat"/>
</dbReference>
<organism evidence="5 6">
    <name type="scientific">Hymenobacter guriensis</name>
    <dbReference type="NCBI Taxonomy" id="2793065"/>
    <lineage>
        <taxon>Bacteria</taxon>
        <taxon>Pseudomonadati</taxon>
        <taxon>Bacteroidota</taxon>
        <taxon>Cytophagia</taxon>
        <taxon>Cytophagales</taxon>
        <taxon>Hymenobacteraceae</taxon>
        <taxon>Hymenobacter</taxon>
    </lineage>
</organism>
<dbReference type="Gene3D" id="2.160.10.10">
    <property type="entry name" value="Hexapeptide repeat proteins"/>
    <property type="match status" value="2"/>
</dbReference>
<dbReference type="CDD" id="cd03349">
    <property type="entry name" value="LbH_XAT"/>
    <property type="match status" value="1"/>
</dbReference>
<evidence type="ECO:0000256" key="2">
    <source>
        <dbReference type="ARBA" id="ARBA00022679"/>
    </source>
</evidence>
<comment type="caution">
    <text evidence="5">The sequence shown here is derived from an EMBL/GenBank/DDBJ whole genome shotgun (WGS) entry which is preliminary data.</text>
</comment>
<dbReference type="PANTHER" id="PTHR43300:SF11">
    <property type="entry name" value="ACETYLTRANSFERASE RV3034C-RELATED"/>
    <property type="match status" value="1"/>
</dbReference>
<dbReference type="Proteomes" id="UP000601099">
    <property type="component" value="Unassembled WGS sequence"/>
</dbReference>
<evidence type="ECO:0000256" key="3">
    <source>
        <dbReference type="ARBA" id="ARBA00022737"/>
    </source>
</evidence>
<gene>
    <name evidence="5" type="ORF">I5L79_03765</name>
</gene>
<dbReference type="PANTHER" id="PTHR43300">
    <property type="entry name" value="ACETYLTRANSFERASE"/>
    <property type="match status" value="1"/>
</dbReference>
<dbReference type="PROSITE" id="PS00101">
    <property type="entry name" value="HEXAPEP_TRANSFERASES"/>
    <property type="match status" value="1"/>
</dbReference>
<comment type="similarity">
    <text evidence="1">Belongs to the transferase hexapeptide repeat family.</text>
</comment>
<reference evidence="5 6" key="1">
    <citation type="submission" date="2020-11" db="EMBL/GenBank/DDBJ databases">
        <title>Hymenobacter sp.</title>
        <authorList>
            <person name="Kim M.K."/>
        </authorList>
    </citation>
    <scope>NUCLEOTIDE SEQUENCE [LARGE SCALE GENOMIC DNA]</scope>
    <source>
        <strain evidence="5 6">BT594</strain>
    </source>
</reference>
<dbReference type="InterPro" id="IPR018357">
    <property type="entry name" value="Hexapep_transf_CS"/>
</dbReference>
<evidence type="ECO:0000313" key="6">
    <source>
        <dbReference type="Proteomes" id="UP000601099"/>
    </source>
</evidence>
<sequence length="187" mass="20374">MPTLAGSAPRPGAPKRLTFLKDLVSDPHIEVGDYTYYNNFDFPCSFPQNVLVEQPGNQARLRIGRFCMIASGVKFMLSGGSQTSHPSAAHGILVGHDVWIGYQAQIMPGVRIGNGAIVATKSVVTQDVPPFAVVAGNPATVVHQRFPPALAARLQQLAWWNWSPAKLARHRRAIHARNLEYLVQTAA</sequence>
<protein>
    <submittedName>
        <fullName evidence="5">CatB-related O-acetyltransferase</fullName>
    </submittedName>
</protein>
<proteinExistence type="inferred from homology"/>
<dbReference type="RefSeq" id="WP_196953700.1">
    <property type="nucleotide sequence ID" value="NZ_JADWYK010000002.1"/>
</dbReference>
<evidence type="ECO:0000256" key="4">
    <source>
        <dbReference type="ARBA" id="ARBA00023315"/>
    </source>
</evidence>
<evidence type="ECO:0000313" key="5">
    <source>
        <dbReference type="EMBL" id="MBG8552647.1"/>
    </source>
</evidence>
<keyword evidence="2" id="KW-0808">Transferase</keyword>
<dbReference type="InterPro" id="IPR011004">
    <property type="entry name" value="Trimer_LpxA-like_sf"/>
</dbReference>
<dbReference type="EMBL" id="JADWYK010000002">
    <property type="protein sequence ID" value="MBG8552647.1"/>
    <property type="molecule type" value="Genomic_DNA"/>
</dbReference>
<name>A0ABS0KZT3_9BACT</name>
<keyword evidence="3" id="KW-0677">Repeat</keyword>
<dbReference type="SUPFAM" id="SSF51161">
    <property type="entry name" value="Trimeric LpxA-like enzymes"/>
    <property type="match status" value="1"/>
</dbReference>
<dbReference type="Pfam" id="PF00132">
    <property type="entry name" value="Hexapep"/>
    <property type="match status" value="1"/>
</dbReference>
<accession>A0ABS0KZT3</accession>
<keyword evidence="6" id="KW-1185">Reference proteome</keyword>